<dbReference type="PROSITE" id="PS00041">
    <property type="entry name" value="HTH_ARAC_FAMILY_1"/>
    <property type="match status" value="1"/>
</dbReference>
<evidence type="ECO:0000256" key="5">
    <source>
        <dbReference type="SAM" id="Phobius"/>
    </source>
</evidence>
<dbReference type="GO" id="GO:0003700">
    <property type="term" value="F:DNA-binding transcription factor activity"/>
    <property type="evidence" value="ECO:0007669"/>
    <property type="project" value="InterPro"/>
</dbReference>
<dbReference type="EMBL" id="MEHD01000006">
    <property type="protein sequence ID" value="ODR61657.1"/>
    <property type="molecule type" value="Genomic_DNA"/>
</dbReference>
<feature type="region of interest" description="Disordered" evidence="4">
    <location>
        <begin position="763"/>
        <end position="784"/>
    </location>
</feature>
<evidence type="ECO:0000256" key="3">
    <source>
        <dbReference type="ARBA" id="ARBA00023163"/>
    </source>
</evidence>
<dbReference type="GO" id="GO:0043565">
    <property type="term" value="F:sequence-specific DNA binding"/>
    <property type="evidence" value="ECO:0007669"/>
    <property type="project" value="InterPro"/>
</dbReference>
<protein>
    <submittedName>
        <fullName evidence="7">HTH-type transcriptional regulator YesS</fullName>
    </submittedName>
</protein>
<feature type="transmembrane region" description="Helical" evidence="5">
    <location>
        <begin position="303"/>
        <end position="329"/>
    </location>
</feature>
<keyword evidence="3" id="KW-0804">Transcription</keyword>
<keyword evidence="1" id="KW-0805">Transcription regulation</keyword>
<evidence type="ECO:0000313" key="12">
    <source>
        <dbReference type="Proteomes" id="UP000095003"/>
    </source>
</evidence>
<evidence type="ECO:0000256" key="1">
    <source>
        <dbReference type="ARBA" id="ARBA00023015"/>
    </source>
</evidence>
<dbReference type="PANTHER" id="PTHR43280">
    <property type="entry name" value="ARAC-FAMILY TRANSCRIPTIONAL REGULATOR"/>
    <property type="match status" value="1"/>
</dbReference>
<evidence type="ECO:0000313" key="8">
    <source>
        <dbReference type="EMBL" id="ODR37850.1"/>
    </source>
</evidence>
<name>A0A1E3AI12_9FIRM</name>
<keyword evidence="11" id="KW-1185">Reference proteome</keyword>
<dbReference type="PANTHER" id="PTHR43280:SF28">
    <property type="entry name" value="HTH-TYPE TRANSCRIPTIONAL ACTIVATOR RHAS"/>
    <property type="match status" value="1"/>
</dbReference>
<evidence type="ECO:0000256" key="2">
    <source>
        <dbReference type="ARBA" id="ARBA00023125"/>
    </source>
</evidence>
<keyword evidence="5" id="KW-0812">Transmembrane</keyword>
<comment type="caution">
    <text evidence="7">The sequence shown here is derived from an EMBL/GenBank/DDBJ whole genome shotgun (WGS) entry which is preliminary data.</text>
</comment>
<dbReference type="Proteomes" id="UP000094271">
    <property type="component" value="Unassembled WGS sequence"/>
</dbReference>
<proteinExistence type="predicted"/>
<evidence type="ECO:0000259" key="6">
    <source>
        <dbReference type="PROSITE" id="PS01124"/>
    </source>
</evidence>
<evidence type="ECO:0000313" key="10">
    <source>
        <dbReference type="Proteomes" id="UP000094271"/>
    </source>
</evidence>
<dbReference type="EMBL" id="MEHA01000048">
    <property type="protein sequence ID" value="ODR37850.1"/>
    <property type="molecule type" value="Genomic_DNA"/>
</dbReference>
<dbReference type="InterPro" id="IPR018062">
    <property type="entry name" value="HTH_AraC-typ_CS"/>
</dbReference>
<keyword evidence="5" id="KW-0472">Membrane</keyword>
<keyword evidence="2" id="KW-0238">DNA-binding</keyword>
<evidence type="ECO:0000256" key="4">
    <source>
        <dbReference type="SAM" id="MobiDB-lite"/>
    </source>
</evidence>
<dbReference type="PROSITE" id="PS01124">
    <property type="entry name" value="HTH_ARAC_FAMILY_2"/>
    <property type="match status" value="1"/>
</dbReference>
<dbReference type="RefSeq" id="WP_044963321.1">
    <property type="nucleotide sequence ID" value="NZ_DAWBJH010000049.1"/>
</dbReference>
<dbReference type="InterPro" id="IPR018060">
    <property type="entry name" value="HTH_AraC"/>
</dbReference>
<reference evidence="8 10" key="3">
    <citation type="submission" date="2016-08" db="EMBL/GenBank/DDBJ databases">
        <authorList>
            <person name="Seilhamer J.J."/>
        </authorList>
    </citation>
    <scope>NUCLEOTIDE SEQUENCE [LARGE SCALE GENOMIC DNA]</scope>
    <source>
        <strain evidence="8 10">NML150140-1</strain>
    </source>
</reference>
<dbReference type="GeneID" id="93301257"/>
<evidence type="ECO:0000313" key="7">
    <source>
        <dbReference type="EMBL" id="ODM08061.1"/>
    </source>
</evidence>
<dbReference type="EMBL" id="MCGI01000006">
    <property type="protein sequence ID" value="ODM08061.1"/>
    <property type="molecule type" value="Genomic_DNA"/>
</dbReference>
<dbReference type="SMART" id="SM00342">
    <property type="entry name" value="HTH_ARAC"/>
    <property type="match status" value="1"/>
</dbReference>
<evidence type="ECO:0000313" key="11">
    <source>
        <dbReference type="Proteomes" id="UP000094869"/>
    </source>
</evidence>
<accession>A0A1E3AI12</accession>
<reference evidence="9 11" key="2">
    <citation type="submission" date="2016-08" db="EMBL/GenBank/DDBJ databases">
        <title>Characterization of Isolates of Eisenbergiella tayi Derived from Blood Cultures, Using Whole Genome Sequencing.</title>
        <authorList>
            <person name="Bernier A.-M."/>
            <person name="Burdz T."/>
            <person name="Wiebe D."/>
            <person name="Bernard K."/>
        </authorList>
    </citation>
    <scope>NUCLEOTIDE SEQUENCE [LARGE SCALE GENOMIC DNA]</scope>
    <source>
        <strain evidence="9 11">NML120146</strain>
    </source>
</reference>
<dbReference type="PATRIC" id="fig|1432052.3.peg.5962"/>
<dbReference type="InterPro" id="IPR009057">
    <property type="entry name" value="Homeodomain-like_sf"/>
</dbReference>
<dbReference type="AlphaFoldDB" id="A0A1E3AI12"/>
<organism evidence="7 12">
    <name type="scientific">Eisenbergiella tayi</name>
    <dbReference type="NCBI Taxonomy" id="1432052"/>
    <lineage>
        <taxon>Bacteria</taxon>
        <taxon>Bacillati</taxon>
        <taxon>Bacillota</taxon>
        <taxon>Clostridia</taxon>
        <taxon>Lachnospirales</taxon>
        <taxon>Lachnospiraceae</taxon>
        <taxon>Eisenbergiella</taxon>
    </lineage>
</organism>
<evidence type="ECO:0000313" key="9">
    <source>
        <dbReference type="EMBL" id="ODR61657.1"/>
    </source>
</evidence>
<feature type="domain" description="HTH araC/xylS-type" evidence="6">
    <location>
        <begin position="666"/>
        <end position="767"/>
    </location>
</feature>
<reference evidence="7 12" key="1">
    <citation type="submission" date="2016-07" db="EMBL/GenBank/DDBJ databases">
        <title>Characterization of isolates of Eisenbergiella tayi derived from blood cultures, using whole genome sequencing.</title>
        <authorList>
            <person name="Burdz T."/>
            <person name="Wiebe D."/>
            <person name="Huynh C."/>
            <person name="Bernard K."/>
        </authorList>
    </citation>
    <scope>NUCLEOTIDE SEQUENCE [LARGE SCALE GENOMIC DNA]</scope>
    <source>
        <strain evidence="7 12">NML 120489</strain>
    </source>
</reference>
<sequence length="784" mass="89862">MKISFRERRSSKYQNRIFVLLLLMAAVPLLIAGAISYKIYMDEVTKQTDLSMEAIETQIYNDVEVVLSSIRQYYLENSSSDEIGWLIQTDSIPYREYSNLFDAQKLLKGPTYIDDYVGKYAFINLEKGWILTNNGMYRLDSVRNKTQMEEFLDEIRDNYSSLFWSNNIEKPSPYSNGVYQSNTLDLSGFFLVMKLPGSIQRMDQAVLVGLNLTKLQQQLDKNLAGYELCVLNYDGTPLFASDEGLQAYCSANLEQLQNGNDIRSIQLDKNVDYRIRVREASPNGLIYVLGYDLGNVREGAGRILSVSLIITGILVVLFLISRIFTAILYRPVKNLKDYVSQVTGSGEQEQDEFTAIRENVVHLVDTRESLQLMVRQQEKMLVEQFMLRAIRGGLTPEAMNSLQEQFRLPKAKGYRLLTVMCMLEGETNEESELETEALSMTAARKIPERISELLICSPFSMNGQIFLVIGADTDEELQERTKEIHSSLTAFFEKEFGCSVISGVSQPFPRLKYLRTAYNECMETLRNTGRLHAAHSDITFYEDITRNDGIIGGYDFVIENSMMKAVNDGNGEEAAQLVDKFVNSLYNREIASHDRSFFLHRLVVSVLSVLSDAGLSANQIFKERSEDVFSKLNDFFERDKLKSYLNRCIIQPAVEALRQYRYNASSDILRSIMEIVREKRGDITLTECAERLNYHPSYIWKVLKAERNMTFTDLVNLEKLDAAKELLLNSDCSISEIAEQLNYANTQNFIRFFSKYENTTPGRYRKEHKKEDSASESDNKQDPE</sequence>
<dbReference type="Proteomes" id="UP000094869">
    <property type="component" value="Unassembled WGS sequence"/>
</dbReference>
<dbReference type="Proteomes" id="UP000095003">
    <property type="component" value="Unassembled WGS sequence"/>
</dbReference>
<dbReference type="Pfam" id="PF12833">
    <property type="entry name" value="HTH_18"/>
    <property type="match status" value="1"/>
</dbReference>
<dbReference type="Gene3D" id="1.10.10.60">
    <property type="entry name" value="Homeodomain-like"/>
    <property type="match status" value="1"/>
</dbReference>
<dbReference type="SUPFAM" id="SSF46689">
    <property type="entry name" value="Homeodomain-like"/>
    <property type="match status" value="1"/>
</dbReference>
<gene>
    <name evidence="7" type="primary">yesS_22</name>
    <name evidence="7" type="ORF">BEH84_05385</name>
    <name evidence="8" type="ORF">BEI59_34775</name>
    <name evidence="9" type="ORF">BEI63_01650</name>
</gene>
<feature type="compositionally biased region" description="Basic and acidic residues" evidence="4">
    <location>
        <begin position="769"/>
        <end position="784"/>
    </location>
</feature>
<keyword evidence="5" id="KW-1133">Transmembrane helix</keyword>